<accession>A0ABR5M469</accession>
<name>A0ABR5M469_9PSED</name>
<organism evidence="1 2">
    <name type="scientific">Pseudomonas libanensis</name>
    <dbReference type="NCBI Taxonomy" id="75588"/>
    <lineage>
        <taxon>Bacteria</taxon>
        <taxon>Pseudomonadati</taxon>
        <taxon>Pseudomonadota</taxon>
        <taxon>Gammaproteobacteria</taxon>
        <taxon>Pseudomonadales</taxon>
        <taxon>Pseudomonadaceae</taxon>
        <taxon>Pseudomonas</taxon>
    </lineage>
</organism>
<evidence type="ECO:0008006" key="3">
    <source>
        <dbReference type="Google" id="ProtNLM"/>
    </source>
</evidence>
<protein>
    <recommendedName>
        <fullName evidence="3">Transposase</fullName>
    </recommendedName>
</protein>
<dbReference type="EMBL" id="LHOY01000033">
    <property type="protein sequence ID" value="KPG72882.1"/>
    <property type="molecule type" value="Genomic_DNA"/>
</dbReference>
<dbReference type="Proteomes" id="UP000037820">
    <property type="component" value="Unassembled WGS sequence"/>
</dbReference>
<comment type="caution">
    <text evidence="1">The sequence shown here is derived from an EMBL/GenBank/DDBJ whole genome shotgun (WGS) entry which is preliminary data.</text>
</comment>
<evidence type="ECO:0000313" key="1">
    <source>
        <dbReference type="EMBL" id="KPG72882.1"/>
    </source>
</evidence>
<sequence>MVRLTSSDWQKIFVARQSLLRSLGRSFLSSLDMDYLFDSICWQIKPCLTATLSHLLIDAPHGVSANLKPFSRAINVTRLM</sequence>
<proteinExistence type="predicted"/>
<evidence type="ECO:0000313" key="2">
    <source>
        <dbReference type="Proteomes" id="UP000037820"/>
    </source>
</evidence>
<keyword evidence="2" id="KW-1185">Reference proteome</keyword>
<reference evidence="1 2" key="1">
    <citation type="submission" date="2015-07" db="EMBL/GenBank/DDBJ databases">
        <title>Whole genome sequencing of endophytes isolated from poison ivy (Toxicodendron radicans).</title>
        <authorList>
            <person name="Tran P.N."/>
            <person name="Lee Y.P."/>
            <person name="Gan H.M."/>
            <person name="Savka M.A."/>
        </authorList>
    </citation>
    <scope>NUCLEOTIDE SEQUENCE [LARGE SCALE GENOMIC DNA]</scope>
    <source>
        <strain evidence="1 2">RIT-PI-g</strain>
    </source>
</reference>
<gene>
    <name evidence="1" type="ORF">AEQ48_20460</name>
</gene>